<dbReference type="AlphaFoldDB" id="A0A9P5N6J4"/>
<accession>A0A9P5N6J4</accession>
<sequence>MLNGGLALTSTELNSGKPAHIFWYLITEMLAYTTWTPGSNKKFNCKDEESILQALLYNMASNMATSESAELEESNTDLPVRLASWEQELEEDAQYFCYLDELHQKNEEKIPSELQSDSFDGKDDADGDNAEAEVKGFKWYLDAESAHLAPAPIQEMFLTILMSGYSIQMTFITWLSSAVLVKENIICPLI</sequence>
<evidence type="ECO:0000313" key="1">
    <source>
        <dbReference type="EMBL" id="KAF8867659.1"/>
    </source>
</evidence>
<reference evidence="1" key="1">
    <citation type="submission" date="2020-11" db="EMBL/GenBank/DDBJ databases">
        <authorList>
            <consortium name="DOE Joint Genome Institute"/>
            <person name="Ahrendt S."/>
            <person name="Riley R."/>
            <person name="Andreopoulos W."/>
            <person name="LaButti K."/>
            <person name="Pangilinan J."/>
            <person name="Ruiz-duenas F.J."/>
            <person name="Barrasa J.M."/>
            <person name="Sanchez-Garcia M."/>
            <person name="Camarero S."/>
            <person name="Miyauchi S."/>
            <person name="Serrano A."/>
            <person name="Linde D."/>
            <person name="Babiker R."/>
            <person name="Drula E."/>
            <person name="Ayuso-Fernandez I."/>
            <person name="Pacheco R."/>
            <person name="Padilla G."/>
            <person name="Ferreira P."/>
            <person name="Barriuso J."/>
            <person name="Kellner H."/>
            <person name="Castanera R."/>
            <person name="Alfaro M."/>
            <person name="Ramirez L."/>
            <person name="Pisabarro A.G."/>
            <person name="Kuo A."/>
            <person name="Tritt A."/>
            <person name="Lipzen A."/>
            <person name="He G."/>
            <person name="Yan M."/>
            <person name="Ng V."/>
            <person name="Cullen D."/>
            <person name="Martin F."/>
            <person name="Rosso M.-N."/>
            <person name="Henrissat B."/>
            <person name="Hibbett D."/>
            <person name="Martinez A.T."/>
            <person name="Grigoriev I.V."/>
        </authorList>
    </citation>
    <scope>NUCLEOTIDE SEQUENCE</scope>
    <source>
        <strain evidence="1">AH 44721</strain>
    </source>
</reference>
<name>A0A9P5N6J4_GYMJU</name>
<comment type="caution">
    <text evidence="1">The sequence shown here is derived from an EMBL/GenBank/DDBJ whole genome shotgun (WGS) entry which is preliminary data.</text>
</comment>
<protein>
    <submittedName>
        <fullName evidence="1">Uncharacterized protein</fullName>
    </submittedName>
</protein>
<organism evidence="1 2">
    <name type="scientific">Gymnopilus junonius</name>
    <name type="common">Spectacular rustgill mushroom</name>
    <name type="synonym">Gymnopilus spectabilis subsp. junonius</name>
    <dbReference type="NCBI Taxonomy" id="109634"/>
    <lineage>
        <taxon>Eukaryota</taxon>
        <taxon>Fungi</taxon>
        <taxon>Dikarya</taxon>
        <taxon>Basidiomycota</taxon>
        <taxon>Agaricomycotina</taxon>
        <taxon>Agaricomycetes</taxon>
        <taxon>Agaricomycetidae</taxon>
        <taxon>Agaricales</taxon>
        <taxon>Agaricineae</taxon>
        <taxon>Hymenogastraceae</taxon>
        <taxon>Gymnopilus</taxon>
    </lineage>
</organism>
<dbReference type="EMBL" id="JADNYJ010000991">
    <property type="protein sequence ID" value="KAF8867659.1"/>
    <property type="molecule type" value="Genomic_DNA"/>
</dbReference>
<proteinExistence type="predicted"/>
<keyword evidence="2" id="KW-1185">Reference proteome</keyword>
<gene>
    <name evidence="1" type="ORF">CPB84DRAFT_1757269</name>
</gene>
<evidence type="ECO:0000313" key="2">
    <source>
        <dbReference type="Proteomes" id="UP000724874"/>
    </source>
</evidence>
<dbReference type="Proteomes" id="UP000724874">
    <property type="component" value="Unassembled WGS sequence"/>
</dbReference>